<name>A0A428NKC6_9HYPO</name>
<dbReference type="PANTHER" id="PTHR38788:SF3">
    <property type="entry name" value="CLR5 DOMAIN-CONTAINING PROTEIN"/>
    <property type="match status" value="1"/>
</dbReference>
<feature type="region of interest" description="Disordered" evidence="1">
    <location>
        <begin position="124"/>
        <end position="200"/>
    </location>
</feature>
<keyword evidence="4" id="KW-1185">Reference proteome</keyword>
<proteinExistence type="predicted"/>
<dbReference type="OrthoDB" id="4115389at2759"/>
<organism evidence="3 4">
    <name type="scientific">Fusarium duplospermum</name>
    <dbReference type="NCBI Taxonomy" id="1325734"/>
    <lineage>
        <taxon>Eukaryota</taxon>
        <taxon>Fungi</taxon>
        <taxon>Dikarya</taxon>
        <taxon>Ascomycota</taxon>
        <taxon>Pezizomycotina</taxon>
        <taxon>Sordariomycetes</taxon>
        <taxon>Hypocreomycetidae</taxon>
        <taxon>Hypocreales</taxon>
        <taxon>Nectriaceae</taxon>
        <taxon>Fusarium</taxon>
        <taxon>Fusarium solani species complex</taxon>
    </lineage>
</organism>
<evidence type="ECO:0000256" key="1">
    <source>
        <dbReference type="SAM" id="MobiDB-lite"/>
    </source>
</evidence>
<evidence type="ECO:0000313" key="4">
    <source>
        <dbReference type="Proteomes" id="UP000288168"/>
    </source>
</evidence>
<sequence length="291" mass="32510">MSAKRWNELRPTITKIYIQEGRTLKNVRAIMIAEYNFKASIRSFRHYFEMWDIGKYNCKKRQQRQQRRHQIRYRAILPAPLCSTTALSSPSETSDPGSSQVSSCASLLSSEQLPLPAIQRSPWYAQSPGFDAHHPPGPQSSPPPEPCIKIENGGGETGRMDIPMDHSTAPHPPQSMLRSWTPSSSSTNPKKPPSWQERTLPSRGNAHYVYAHSAHWPVHWAPPPPSSTATPRTTTPGPHHVTCLIPPPTAIWYQVFAPPNMSGEGAWKPWCLASPFGQSKTCQPLLLKGLQ</sequence>
<dbReference type="Proteomes" id="UP000288168">
    <property type="component" value="Unassembled WGS sequence"/>
</dbReference>
<feature type="domain" description="Clr5" evidence="2">
    <location>
        <begin position="3"/>
        <end position="55"/>
    </location>
</feature>
<dbReference type="STRING" id="1325734.A0A428NKC6"/>
<accession>A0A428NKC6</accession>
<dbReference type="PANTHER" id="PTHR38788">
    <property type="entry name" value="CLR5 DOMAIN-CONTAINING PROTEIN"/>
    <property type="match status" value="1"/>
</dbReference>
<gene>
    <name evidence="3" type="ORF">CEP54_015876</name>
</gene>
<comment type="caution">
    <text evidence="3">The sequence shown here is derived from an EMBL/GenBank/DDBJ whole genome shotgun (WGS) entry which is preliminary data.</text>
</comment>
<dbReference type="EMBL" id="NKCI01000431">
    <property type="protein sequence ID" value="RSL41258.1"/>
    <property type="molecule type" value="Genomic_DNA"/>
</dbReference>
<feature type="region of interest" description="Disordered" evidence="1">
    <location>
        <begin position="85"/>
        <end position="105"/>
    </location>
</feature>
<evidence type="ECO:0000313" key="3">
    <source>
        <dbReference type="EMBL" id="RSL41258.1"/>
    </source>
</evidence>
<protein>
    <recommendedName>
        <fullName evidence="2">Clr5 domain-containing protein</fullName>
    </recommendedName>
</protein>
<reference evidence="3 4" key="1">
    <citation type="submission" date="2017-06" db="EMBL/GenBank/DDBJ databases">
        <title>Comparative genomic analysis of Ambrosia Fusariam Clade fungi.</title>
        <authorList>
            <person name="Stajich J.E."/>
            <person name="Carrillo J."/>
            <person name="Kijimoto T."/>
            <person name="Eskalen A."/>
            <person name="O'Donnell K."/>
            <person name="Kasson M."/>
        </authorList>
    </citation>
    <scope>NUCLEOTIDE SEQUENCE [LARGE SCALE GENOMIC DNA]</scope>
    <source>
        <strain evidence="3 4">NRRL62584</strain>
    </source>
</reference>
<evidence type="ECO:0000259" key="2">
    <source>
        <dbReference type="Pfam" id="PF14420"/>
    </source>
</evidence>
<dbReference type="InterPro" id="IPR025676">
    <property type="entry name" value="Clr5_dom"/>
</dbReference>
<dbReference type="AlphaFoldDB" id="A0A428NKC6"/>
<dbReference type="Pfam" id="PF14420">
    <property type="entry name" value="Clr5"/>
    <property type="match status" value="1"/>
</dbReference>
<feature type="compositionally biased region" description="Low complexity" evidence="1">
    <location>
        <begin position="88"/>
        <end position="105"/>
    </location>
</feature>
<feature type="compositionally biased region" description="Low complexity" evidence="1">
    <location>
        <begin position="179"/>
        <end position="195"/>
    </location>
</feature>
<feature type="compositionally biased region" description="Pro residues" evidence="1">
    <location>
        <begin position="135"/>
        <end position="146"/>
    </location>
</feature>